<reference evidence="3" key="1">
    <citation type="submission" date="2021-01" db="EMBL/GenBank/DDBJ databases">
        <authorList>
            <person name="Corre E."/>
            <person name="Pelletier E."/>
            <person name="Niang G."/>
            <person name="Scheremetjew M."/>
            <person name="Finn R."/>
            <person name="Kale V."/>
            <person name="Holt S."/>
            <person name="Cochrane G."/>
            <person name="Meng A."/>
            <person name="Brown T."/>
            <person name="Cohen L."/>
        </authorList>
    </citation>
    <scope>NUCLEOTIDE SEQUENCE</scope>
    <source>
        <strain evidence="3">B650</strain>
    </source>
</reference>
<feature type="region of interest" description="Disordered" evidence="1">
    <location>
        <begin position="47"/>
        <end position="67"/>
    </location>
</feature>
<evidence type="ECO:0000259" key="2">
    <source>
        <dbReference type="Pfam" id="PF20710"/>
    </source>
</evidence>
<dbReference type="AlphaFoldDB" id="A0A7S2JZ68"/>
<protein>
    <recommendedName>
        <fullName evidence="2">DUF6824 domain-containing protein</fullName>
    </recommendedName>
</protein>
<feature type="domain" description="DUF6824" evidence="2">
    <location>
        <begin position="119"/>
        <end position="204"/>
    </location>
</feature>
<dbReference type="InterPro" id="IPR049227">
    <property type="entry name" value="DUF6824"/>
</dbReference>
<name>A0A7S2JZ68_9STRA</name>
<evidence type="ECO:0000313" key="3">
    <source>
        <dbReference type="EMBL" id="CAD9560555.1"/>
    </source>
</evidence>
<dbReference type="Pfam" id="PF20710">
    <property type="entry name" value="DUF6824"/>
    <property type="match status" value="1"/>
</dbReference>
<feature type="region of interest" description="Disordered" evidence="1">
    <location>
        <begin position="207"/>
        <end position="231"/>
    </location>
</feature>
<feature type="compositionally biased region" description="Low complexity" evidence="1">
    <location>
        <begin position="47"/>
        <end position="66"/>
    </location>
</feature>
<dbReference type="EMBL" id="HBGY01004325">
    <property type="protein sequence ID" value="CAD9560555.1"/>
    <property type="molecule type" value="Transcribed_RNA"/>
</dbReference>
<feature type="compositionally biased region" description="Polar residues" evidence="1">
    <location>
        <begin position="216"/>
        <end position="229"/>
    </location>
</feature>
<gene>
    <name evidence="3" type="ORF">LDAN0321_LOCUS2616</name>
</gene>
<evidence type="ECO:0000256" key="1">
    <source>
        <dbReference type="SAM" id="MobiDB-lite"/>
    </source>
</evidence>
<proteinExistence type="predicted"/>
<organism evidence="3">
    <name type="scientific">Leptocylindrus danicus</name>
    <dbReference type="NCBI Taxonomy" id="163516"/>
    <lineage>
        <taxon>Eukaryota</taxon>
        <taxon>Sar</taxon>
        <taxon>Stramenopiles</taxon>
        <taxon>Ochrophyta</taxon>
        <taxon>Bacillariophyta</taxon>
        <taxon>Coscinodiscophyceae</taxon>
        <taxon>Chaetocerotophycidae</taxon>
        <taxon>Leptocylindrales</taxon>
        <taxon>Leptocylindraceae</taxon>
        <taxon>Leptocylindrus</taxon>
    </lineage>
</organism>
<sequence length="310" mass="34909">MPNQHFVKQTPPAQFDASQFEDAAEDHDTNSFAVMLATPPIPASISITTTTTSSSSNINNQAQQSPLRKFKIKRRNSNESWVSSTSTLTAASTCTTSDNVCTSRAPIGGIRSEERNENDVLLGRGKGPSNYIGNKRFRNLVSQYRPIYFESKRSDKLAIAKSVSEFIRQQEPAGRFLRWNSSTDTWVEVSEQDAIKKTAQLLREGIPQRQKKRKTSLVSPNISNRSSPNFGPLKMRRADIQVMDTLHLQRLPESHVLAVPSMVVARDMNNQYLPSTHQSSHVVHPRLADIILQQQLLQRQQLNRNTPVFI</sequence>
<accession>A0A7S2JZ68</accession>